<dbReference type="OMA" id="NYTECCF"/>
<dbReference type="InterPro" id="IPR015867">
    <property type="entry name" value="N-reg_PII/ATP_PRibTrfase_C"/>
</dbReference>
<dbReference type="InterPro" id="IPR036069">
    <property type="entry name" value="DUF34/NIF3_sf"/>
</dbReference>
<dbReference type="GeneID" id="4392366"/>
<proteinExistence type="predicted"/>
<dbReference type="PANTHER" id="PTHR41774">
    <property type="match status" value="1"/>
</dbReference>
<dbReference type="STRING" id="306901.Q2GZC4"/>
<dbReference type="PANTHER" id="PTHR41774:SF1">
    <property type="entry name" value="NGG1P INTERACTING FACTOR NIF3"/>
    <property type="match status" value="1"/>
</dbReference>
<dbReference type="RefSeq" id="XP_001224336.1">
    <property type="nucleotide sequence ID" value="XM_001224335.1"/>
</dbReference>
<protein>
    <recommendedName>
        <fullName evidence="1">ATP phosphoribosyltransferase</fullName>
    </recommendedName>
</protein>
<dbReference type="VEuPathDB" id="FungiDB:CHGG_05122"/>
<gene>
    <name evidence="2" type="ORF">CHGG_05122</name>
</gene>
<organism evidence="2 3">
    <name type="scientific">Chaetomium globosum (strain ATCC 6205 / CBS 148.51 / DSM 1962 / NBRC 6347 / NRRL 1970)</name>
    <name type="common">Soil fungus</name>
    <dbReference type="NCBI Taxonomy" id="306901"/>
    <lineage>
        <taxon>Eukaryota</taxon>
        <taxon>Fungi</taxon>
        <taxon>Dikarya</taxon>
        <taxon>Ascomycota</taxon>
        <taxon>Pezizomycotina</taxon>
        <taxon>Sordariomycetes</taxon>
        <taxon>Sordariomycetidae</taxon>
        <taxon>Sordariales</taxon>
        <taxon>Chaetomiaceae</taxon>
        <taxon>Chaetomium</taxon>
    </lineage>
</organism>
<sequence length="113" mass="12139">MAAALTRYKLVFHVPPAALEACKAAIFAAGAGRYPGPGNYTEVCYTTLGTGQFRPGATANPHIGKAGTLEYVEEARVETLCVGEEVVRRAVEALKGAHPYEEPAYSVFKMEDF</sequence>
<dbReference type="InParanoid" id="Q2GZC4"/>
<name>Q2GZC4_CHAGB</name>
<dbReference type="HOGENOM" id="CLU_120084_2_1_1"/>
<dbReference type="AlphaFoldDB" id="Q2GZC4"/>
<dbReference type="SUPFAM" id="SSF102705">
    <property type="entry name" value="NIF3 (NGG1p interacting factor 3)-like"/>
    <property type="match status" value="1"/>
</dbReference>
<dbReference type="Proteomes" id="UP000001056">
    <property type="component" value="Unassembled WGS sequence"/>
</dbReference>
<evidence type="ECO:0000313" key="3">
    <source>
        <dbReference type="Proteomes" id="UP000001056"/>
    </source>
</evidence>
<dbReference type="OrthoDB" id="15981at2759"/>
<dbReference type="eggNOG" id="ENOG502S6WE">
    <property type="taxonomic scope" value="Eukaryota"/>
</dbReference>
<evidence type="ECO:0000313" key="2">
    <source>
        <dbReference type="EMBL" id="EAQ88503.1"/>
    </source>
</evidence>
<dbReference type="Gene3D" id="3.30.70.120">
    <property type="match status" value="1"/>
</dbReference>
<dbReference type="EMBL" id="CH408032">
    <property type="protein sequence ID" value="EAQ88503.1"/>
    <property type="molecule type" value="Genomic_DNA"/>
</dbReference>
<reference evidence="3" key="1">
    <citation type="journal article" date="2015" name="Genome Announc.">
        <title>Draft genome sequence of the cellulolytic fungus Chaetomium globosum.</title>
        <authorList>
            <person name="Cuomo C.A."/>
            <person name="Untereiner W.A."/>
            <person name="Ma L.-J."/>
            <person name="Grabherr M."/>
            <person name="Birren B.W."/>
        </authorList>
    </citation>
    <scope>NUCLEOTIDE SEQUENCE [LARGE SCALE GENOMIC DNA]</scope>
    <source>
        <strain evidence="3">ATCC 6205 / CBS 148.51 / DSM 1962 / NBRC 6347 / NRRL 1970</strain>
    </source>
</reference>
<keyword evidence="3" id="KW-1185">Reference proteome</keyword>
<evidence type="ECO:0000256" key="1">
    <source>
        <dbReference type="ARBA" id="ARBA00020998"/>
    </source>
</evidence>
<accession>Q2GZC4</accession>